<comment type="caution">
    <text evidence="1">The sequence shown here is derived from an EMBL/GenBank/DDBJ whole genome shotgun (WGS) entry which is preliminary data.</text>
</comment>
<evidence type="ECO:0000313" key="2">
    <source>
        <dbReference type="Proteomes" id="UP000674179"/>
    </source>
</evidence>
<dbReference type="GeneID" id="94170388"/>
<proteinExistence type="predicted"/>
<name>A0A836GSM6_LEIEN</name>
<dbReference type="RefSeq" id="XP_067690981.1">
    <property type="nucleotide sequence ID" value="XM_067834878.1"/>
</dbReference>
<gene>
    <name evidence="1" type="ORF">CUR178_03141</name>
</gene>
<protein>
    <submittedName>
        <fullName evidence="1">Uncharacterized protein</fullName>
    </submittedName>
</protein>
<evidence type="ECO:0000313" key="1">
    <source>
        <dbReference type="EMBL" id="KAG5473222.1"/>
    </source>
</evidence>
<accession>A0A836GSM6</accession>
<dbReference type="AlphaFoldDB" id="A0A836GSM6"/>
<dbReference type="KEGG" id="lenr:94170388"/>
<keyword evidence="2" id="KW-1185">Reference proteome</keyword>
<organism evidence="1 2">
    <name type="scientific">Leishmania enriettii</name>
    <dbReference type="NCBI Taxonomy" id="5663"/>
    <lineage>
        <taxon>Eukaryota</taxon>
        <taxon>Discoba</taxon>
        <taxon>Euglenozoa</taxon>
        <taxon>Kinetoplastea</taxon>
        <taxon>Metakinetoplastina</taxon>
        <taxon>Trypanosomatida</taxon>
        <taxon>Trypanosomatidae</taxon>
        <taxon>Leishmaniinae</taxon>
        <taxon>Leishmania</taxon>
    </lineage>
</organism>
<dbReference type="Proteomes" id="UP000674179">
    <property type="component" value="Chromosome 30"/>
</dbReference>
<sequence>MGPGRRRGGAERQGKGDCVRLYSLTCLRYFRAAEKEKLSGSVSLCFVGIDWDPSRLQEGWKKSKSGPSLGRSGYVSARVKGCYGRFESTDVVPQ</sequence>
<dbReference type="EMBL" id="JAFHKP010000030">
    <property type="protein sequence ID" value="KAG5473222.1"/>
    <property type="molecule type" value="Genomic_DNA"/>
</dbReference>
<reference evidence="1 2" key="1">
    <citation type="submission" date="2021-02" db="EMBL/GenBank/DDBJ databases">
        <title>Leishmania (Mundinia) enrietti genome sequencing and assembly.</title>
        <authorList>
            <person name="Almutairi H."/>
            <person name="Gatherer D."/>
        </authorList>
    </citation>
    <scope>NUCLEOTIDE SEQUENCE [LARGE SCALE GENOMIC DNA]</scope>
    <source>
        <strain evidence="1">CUR178</strain>
    </source>
</reference>